<name>A0A7R9H8R0_TIMCR</name>
<gene>
    <name evidence="1" type="ORF">TCEB3V08_LOCUS10441</name>
</gene>
<reference evidence="1" key="1">
    <citation type="submission" date="2020-11" db="EMBL/GenBank/DDBJ databases">
        <authorList>
            <person name="Tran Van P."/>
        </authorList>
    </citation>
    <scope>NUCLEOTIDE SEQUENCE</scope>
</reference>
<dbReference type="AlphaFoldDB" id="A0A7R9H8R0"/>
<organism evidence="1">
    <name type="scientific">Timema cristinae</name>
    <name type="common">Walking stick</name>
    <dbReference type="NCBI Taxonomy" id="61476"/>
    <lineage>
        <taxon>Eukaryota</taxon>
        <taxon>Metazoa</taxon>
        <taxon>Ecdysozoa</taxon>
        <taxon>Arthropoda</taxon>
        <taxon>Hexapoda</taxon>
        <taxon>Insecta</taxon>
        <taxon>Pterygota</taxon>
        <taxon>Neoptera</taxon>
        <taxon>Polyneoptera</taxon>
        <taxon>Phasmatodea</taxon>
        <taxon>Timematodea</taxon>
        <taxon>Timematoidea</taxon>
        <taxon>Timematidae</taxon>
        <taxon>Timema</taxon>
    </lineage>
</organism>
<evidence type="ECO:0000313" key="1">
    <source>
        <dbReference type="EMBL" id="CAD7410322.1"/>
    </source>
</evidence>
<sequence length="84" mass="9798">MMIETLFKMKIYHILNQERDLLAVMVESVFPCLSVAYESKWARKDFDAMKMDILEVDKSSDRLTRGWLGDDGVTTYLMEVAETQ</sequence>
<dbReference type="EMBL" id="OC321596">
    <property type="protein sequence ID" value="CAD7410322.1"/>
    <property type="molecule type" value="Genomic_DNA"/>
</dbReference>
<protein>
    <submittedName>
        <fullName evidence="1">Uncharacterized protein</fullName>
    </submittedName>
</protein>
<accession>A0A7R9H8R0</accession>
<proteinExistence type="predicted"/>